<evidence type="ECO:0000313" key="5">
    <source>
        <dbReference type="Proteomes" id="UP000050497"/>
    </source>
</evidence>
<protein>
    <submittedName>
        <fullName evidence="3">Uncharacterized protein</fullName>
    </submittedName>
</protein>
<feature type="transmembrane region" description="Helical" evidence="2">
    <location>
        <begin position="29"/>
        <end position="50"/>
    </location>
</feature>
<keyword evidence="2" id="KW-0812">Transmembrane</keyword>
<evidence type="ECO:0000313" key="4">
    <source>
        <dbReference type="EMBL" id="SCC80244.1"/>
    </source>
</evidence>
<proteinExistence type="predicted"/>
<keyword evidence="6" id="KW-1185">Reference proteome</keyword>
<keyword evidence="2" id="KW-0472">Membrane</keyword>
<dbReference type="AlphaFoldDB" id="A0A0N8KEL6"/>
<name>A0A0N8KEL6_9HYPH</name>
<reference evidence="4 6" key="2">
    <citation type="submission" date="2016-08" db="EMBL/GenBank/DDBJ databases">
        <authorList>
            <person name="Varghese N."/>
            <person name="Submissions Spin"/>
        </authorList>
    </citation>
    <scope>NUCLEOTIDE SEQUENCE [LARGE SCALE GENOMIC DNA]</scope>
    <source>
        <strain evidence="4 6">HL-109</strain>
    </source>
</reference>
<dbReference type="STRING" id="1653334.GA0071312_1379"/>
<accession>A0A0N8KEL6</accession>
<evidence type="ECO:0000256" key="1">
    <source>
        <dbReference type="SAM" id="MobiDB-lite"/>
    </source>
</evidence>
<evidence type="ECO:0000313" key="6">
    <source>
        <dbReference type="Proteomes" id="UP000182800"/>
    </source>
</evidence>
<reference evidence="3 5" key="1">
    <citation type="submission" date="2015-09" db="EMBL/GenBank/DDBJ databases">
        <title>Identification and resolution of microdiversity through metagenomic sequencing of parallel consortia.</title>
        <authorList>
            <person name="Nelson W.C."/>
            <person name="Romine M.F."/>
            <person name="Lindemann S.R."/>
        </authorList>
    </citation>
    <scope>NUCLEOTIDE SEQUENCE [LARGE SCALE GENOMIC DNA]</scope>
    <source>
        <strain evidence="3">HL-109</strain>
    </source>
</reference>
<dbReference type="EMBL" id="LJSX01000006">
    <property type="protein sequence ID" value="KPQ11682.1"/>
    <property type="molecule type" value="Genomic_DNA"/>
</dbReference>
<organism evidence="3 5">
    <name type="scientific">Saliniramus fredricksonii</name>
    <dbReference type="NCBI Taxonomy" id="1653334"/>
    <lineage>
        <taxon>Bacteria</taxon>
        <taxon>Pseudomonadati</taxon>
        <taxon>Pseudomonadota</taxon>
        <taxon>Alphaproteobacteria</taxon>
        <taxon>Hyphomicrobiales</taxon>
        <taxon>Salinarimonadaceae</taxon>
        <taxon>Saliniramus</taxon>
    </lineage>
</organism>
<evidence type="ECO:0000256" key="2">
    <source>
        <dbReference type="SAM" id="Phobius"/>
    </source>
</evidence>
<gene>
    <name evidence="4" type="ORF">GA0071312_1379</name>
    <name evidence="3" type="ORF">HLUCCO17_05710</name>
</gene>
<dbReference type="Proteomes" id="UP000182800">
    <property type="component" value="Unassembled WGS sequence"/>
</dbReference>
<keyword evidence="2" id="KW-1133">Transmembrane helix</keyword>
<comment type="caution">
    <text evidence="3">The sequence shown here is derived from an EMBL/GenBank/DDBJ whole genome shotgun (WGS) entry which is preliminary data.</text>
</comment>
<dbReference type="EMBL" id="FMBM01000002">
    <property type="protein sequence ID" value="SCC80244.1"/>
    <property type="molecule type" value="Genomic_DNA"/>
</dbReference>
<feature type="region of interest" description="Disordered" evidence="1">
    <location>
        <begin position="1"/>
        <end position="21"/>
    </location>
</feature>
<evidence type="ECO:0000313" key="3">
    <source>
        <dbReference type="EMBL" id="KPQ11682.1"/>
    </source>
</evidence>
<sequence>MQGDEMSADARREGVDSRPSGLPTQLRRAGFVGIALFILLAPSAGQVFGVKHLLLREWVMYSGVGVGIPRGEFRIWRGDHMVATLSPLEALDLPAYPSVIHYTFAHRVLDDADLPAFAARLCEALADHDGDRVSFEGVVGTRAGWRRAQHGDVCKGDGHQITAAGSQREAEHDR</sequence>
<dbReference type="Proteomes" id="UP000050497">
    <property type="component" value="Unassembled WGS sequence"/>
</dbReference>